<sequence>MRSGFMALMFVALLVQPCFAQGVKDKANLTSTSIVTTTTTKKTQTTEASRPTAIRNLAPGTLPSGTAAQGVWRDGKLVAVPRQ</sequence>
<dbReference type="Proteomes" id="UP000288972">
    <property type="component" value="Chromosome"/>
</dbReference>
<reference evidence="2 4" key="1">
    <citation type="submission" date="2018-06" db="EMBL/GenBank/DDBJ databases">
        <title>Comparative genomics of rhizobia nodulating Arachis hypogaea in China.</title>
        <authorList>
            <person name="Li Y."/>
        </authorList>
    </citation>
    <scope>NUCLEOTIDE SEQUENCE [LARGE SCALE GENOMIC DNA]</scope>
    <source>
        <strain evidence="2 4">CCBAU 51670</strain>
    </source>
</reference>
<accession>A0AAE5X535</accession>
<dbReference type="EMBL" id="CP030053">
    <property type="protein sequence ID" value="QAU48770.1"/>
    <property type="molecule type" value="Genomic_DNA"/>
</dbReference>
<name>A0AAE5X535_9BRAD</name>
<evidence type="ECO:0000313" key="3">
    <source>
        <dbReference type="EMBL" id="RXH09201.1"/>
    </source>
</evidence>
<evidence type="ECO:0008006" key="6">
    <source>
        <dbReference type="Google" id="ProtNLM"/>
    </source>
</evidence>
<evidence type="ECO:0000313" key="4">
    <source>
        <dbReference type="Proteomes" id="UP000288972"/>
    </source>
</evidence>
<dbReference type="AlphaFoldDB" id="A0AAE5X535"/>
<evidence type="ECO:0000313" key="5">
    <source>
        <dbReference type="Proteomes" id="UP000290401"/>
    </source>
</evidence>
<dbReference type="EMBL" id="RDQZ01000026">
    <property type="protein sequence ID" value="RXH09201.1"/>
    <property type="molecule type" value="Genomic_DNA"/>
</dbReference>
<organism evidence="2 4">
    <name type="scientific">Bradyrhizobium guangzhouense</name>
    <dbReference type="NCBI Taxonomy" id="1325095"/>
    <lineage>
        <taxon>Bacteria</taxon>
        <taxon>Pseudomonadati</taxon>
        <taxon>Pseudomonadota</taxon>
        <taxon>Alphaproteobacteria</taxon>
        <taxon>Hyphomicrobiales</taxon>
        <taxon>Nitrobacteraceae</taxon>
        <taxon>Bradyrhizobium</taxon>
    </lineage>
</organism>
<feature type="chain" id="PRO_5042123751" description="DUF680 domain-containing protein" evidence="1">
    <location>
        <begin position="21"/>
        <end position="83"/>
    </location>
</feature>
<dbReference type="KEGG" id="bgz:XH91_27735"/>
<keyword evidence="1" id="KW-0732">Signal</keyword>
<gene>
    <name evidence="3" type="ORF">EAS56_26460</name>
    <name evidence="2" type="ORF">XH91_27735</name>
</gene>
<protein>
    <recommendedName>
        <fullName evidence="6">DUF680 domain-containing protein</fullName>
    </recommendedName>
</protein>
<reference evidence="3 5" key="2">
    <citation type="submission" date="2018-10" db="EMBL/GenBank/DDBJ databases">
        <title>Bradyrhizobium sp. nov., effective nodules isolated from peanut in China.</title>
        <authorList>
            <person name="Li Y."/>
        </authorList>
    </citation>
    <scope>NUCLEOTIDE SEQUENCE [LARGE SCALE GENOMIC DNA]</scope>
    <source>
        <strain evidence="3 5">CCBAU 53426</strain>
    </source>
</reference>
<keyword evidence="5" id="KW-1185">Reference proteome</keyword>
<dbReference type="Proteomes" id="UP000290401">
    <property type="component" value="Unassembled WGS sequence"/>
</dbReference>
<feature type="signal peptide" evidence="1">
    <location>
        <begin position="1"/>
        <end position="20"/>
    </location>
</feature>
<evidence type="ECO:0000256" key="1">
    <source>
        <dbReference type="SAM" id="SignalP"/>
    </source>
</evidence>
<evidence type="ECO:0000313" key="2">
    <source>
        <dbReference type="EMBL" id="QAU48770.1"/>
    </source>
</evidence>
<proteinExistence type="predicted"/>